<name>A0A318RTD8_WILLI</name>
<gene>
    <name evidence="3" type="ORF">DFR67_101260</name>
</gene>
<keyword evidence="4" id="KW-1185">Reference proteome</keyword>
<dbReference type="Proteomes" id="UP000247591">
    <property type="component" value="Unassembled WGS sequence"/>
</dbReference>
<protein>
    <submittedName>
        <fullName evidence="3">Uncharacterized protein DUF2236</fullName>
    </submittedName>
</protein>
<organism evidence="3 4">
    <name type="scientific">Williamsia limnetica</name>
    <dbReference type="NCBI Taxonomy" id="882452"/>
    <lineage>
        <taxon>Bacteria</taxon>
        <taxon>Bacillati</taxon>
        <taxon>Actinomycetota</taxon>
        <taxon>Actinomycetes</taxon>
        <taxon>Mycobacteriales</taxon>
        <taxon>Nocardiaceae</taxon>
        <taxon>Williamsia</taxon>
    </lineage>
</organism>
<dbReference type="InterPro" id="IPR018713">
    <property type="entry name" value="MPAB/Lcp_cat_dom"/>
</dbReference>
<sequence>MKRTLGWNVRRKMRALDPTCDADEIARLSLVTLNGKSRLVYTLFTVAFIKQVAVPAMARTLYRRGTGDIVEQTIKRNDDTIVFFGQLLDHGPSSPTGRDWIERLNQIHAHFPLRNSDSLYTLSTLALDPHDLTAALGHSPFTPAELGSHWLFWRQVAERQHLYGIPETRAELRTWAQQYEETEYAPSDDGRQIVAALVRAFGQRCLPAPLRRWDAHIIGAFCPPRLRDVHGLPVPGPIIHTIIRLGLAVYVHTLALHLVPTDRSLAEDFGDKRYGSRPPADVGYQRTRG</sequence>
<evidence type="ECO:0000313" key="3">
    <source>
        <dbReference type="EMBL" id="PYE20869.1"/>
    </source>
</evidence>
<accession>A0A318RTD8</accession>
<dbReference type="AlphaFoldDB" id="A0A318RTD8"/>
<comment type="caution">
    <text evidence="3">The sequence shown here is derived from an EMBL/GenBank/DDBJ whole genome shotgun (WGS) entry which is preliminary data.</text>
</comment>
<proteinExistence type="predicted"/>
<reference evidence="3 4" key="1">
    <citation type="submission" date="2018-06" db="EMBL/GenBank/DDBJ databases">
        <title>Genomic Encyclopedia of Type Strains, Phase IV (KMG-IV): sequencing the most valuable type-strain genomes for metagenomic binning, comparative biology and taxonomic classification.</title>
        <authorList>
            <person name="Goeker M."/>
        </authorList>
    </citation>
    <scope>NUCLEOTIDE SEQUENCE [LARGE SCALE GENOMIC DNA]</scope>
    <source>
        <strain evidence="3 4">DSM 45521</strain>
    </source>
</reference>
<evidence type="ECO:0000259" key="2">
    <source>
        <dbReference type="Pfam" id="PF09995"/>
    </source>
</evidence>
<dbReference type="InterPro" id="IPR046366">
    <property type="entry name" value="MPAB"/>
</dbReference>
<dbReference type="Pfam" id="PF09995">
    <property type="entry name" value="MPAB_Lcp_cat"/>
    <property type="match status" value="1"/>
</dbReference>
<dbReference type="RefSeq" id="WP_245937646.1">
    <property type="nucleotide sequence ID" value="NZ_QJSP01000001.1"/>
</dbReference>
<feature type="region of interest" description="Disordered" evidence="1">
    <location>
        <begin position="269"/>
        <end position="289"/>
    </location>
</feature>
<evidence type="ECO:0000256" key="1">
    <source>
        <dbReference type="SAM" id="MobiDB-lite"/>
    </source>
</evidence>
<dbReference type="PANTHER" id="PTHR36124:SF1">
    <property type="entry name" value="ER-BOUND OXYGENASE MPAB_MPAB'_RUBBER OXYGENASE CATALYTIC DOMAIN-CONTAINING PROTEIN"/>
    <property type="match status" value="1"/>
</dbReference>
<feature type="domain" description="ER-bound oxygenase mpaB/mpaB'/Rubber oxygenase catalytic" evidence="2">
    <location>
        <begin position="39"/>
        <end position="235"/>
    </location>
</feature>
<dbReference type="EMBL" id="QJSP01000001">
    <property type="protein sequence ID" value="PYE20869.1"/>
    <property type="molecule type" value="Genomic_DNA"/>
</dbReference>
<dbReference type="PANTHER" id="PTHR36124">
    <property type="match status" value="1"/>
</dbReference>
<dbReference type="GO" id="GO:0016491">
    <property type="term" value="F:oxidoreductase activity"/>
    <property type="evidence" value="ECO:0007669"/>
    <property type="project" value="InterPro"/>
</dbReference>
<evidence type="ECO:0000313" key="4">
    <source>
        <dbReference type="Proteomes" id="UP000247591"/>
    </source>
</evidence>